<name>A0A8C9E6H6_PHOSS</name>
<reference evidence="3" key="1">
    <citation type="submission" date="2019-08" db="EMBL/GenBank/DDBJ databases">
        <title>Phocoena sinus (Vaquita) genome, mPhoSin1, primary haplotype.</title>
        <authorList>
            <person name="Morin P."/>
            <person name="Mountcastle J."/>
            <person name="Fungtammasan C."/>
            <person name="Rhie A."/>
            <person name="Rojas-Bracho L."/>
            <person name="Smith C.R."/>
            <person name="Taylor B.L."/>
            <person name="Gulland F.M.D."/>
            <person name="Musser W."/>
            <person name="Houck M."/>
            <person name="Haase B."/>
            <person name="Paez S."/>
            <person name="Howe K."/>
            <person name="Torrance J."/>
            <person name="Formenti G."/>
            <person name="Phillippy A."/>
            <person name="Ryder O."/>
            <person name="Jarvis E.D."/>
            <person name="Fedrigo O."/>
        </authorList>
    </citation>
    <scope>NUCLEOTIDE SEQUENCE [LARGE SCALE GENOMIC DNA]</scope>
</reference>
<accession>A0A8C9E6H6</accession>
<feature type="domain" description="Reverse transcriptase" evidence="2">
    <location>
        <begin position="106"/>
        <end position="221"/>
    </location>
</feature>
<sequence>MRNEKGEVTTDTAEIQSILRDYYKQLYANKMDNLEEMDRFLERYNLPRLSQEEIGSMNRPITSNEIETVIKNLPTNRSPGPDGFTGEFYQTFTEELTPILLKLFQKIVEEGALPNSFHEATITLIPKLDKDTTKKENYRPISLMNVDAKILNKILANRIQQHIKRIIHHDQVGFIPGMQGFFNICKSINVIHHINKLKKKNHMIISIDAEKAFDKIQHLFI</sequence>
<organism evidence="3 4">
    <name type="scientific">Phocoena sinus</name>
    <name type="common">Vaquita</name>
    <dbReference type="NCBI Taxonomy" id="42100"/>
    <lineage>
        <taxon>Eukaryota</taxon>
        <taxon>Metazoa</taxon>
        <taxon>Chordata</taxon>
        <taxon>Craniata</taxon>
        <taxon>Vertebrata</taxon>
        <taxon>Euteleostomi</taxon>
        <taxon>Mammalia</taxon>
        <taxon>Eutheria</taxon>
        <taxon>Laurasiatheria</taxon>
        <taxon>Artiodactyla</taxon>
        <taxon>Whippomorpha</taxon>
        <taxon>Cetacea</taxon>
        <taxon>Odontoceti</taxon>
        <taxon>Phocoenidae</taxon>
        <taxon>Phocoena</taxon>
    </lineage>
</organism>
<dbReference type="EC" id="2.7.7.49" evidence="1"/>
<dbReference type="SUPFAM" id="SSF56672">
    <property type="entry name" value="DNA/RNA polymerases"/>
    <property type="match status" value="1"/>
</dbReference>
<dbReference type="Ensembl" id="ENSPSNT00000025922.1">
    <property type="protein sequence ID" value="ENSPSNP00000023045.1"/>
    <property type="gene ID" value="ENSPSNG00000016891.1"/>
</dbReference>
<evidence type="ECO:0000313" key="3">
    <source>
        <dbReference type="Ensembl" id="ENSPSNP00000023045.1"/>
    </source>
</evidence>
<dbReference type="AlphaFoldDB" id="A0A8C9E6H6"/>
<protein>
    <recommendedName>
        <fullName evidence="1">RNA-directed DNA polymerase</fullName>
        <ecNumber evidence="1">2.7.7.49</ecNumber>
    </recommendedName>
</protein>
<proteinExistence type="predicted"/>
<dbReference type="InterPro" id="IPR000477">
    <property type="entry name" value="RT_dom"/>
</dbReference>
<dbReference type="PROSITE" id="PS50878">
    <property type="entry name" value="RT_POL"/>
    <property type="match status" value="1"/>
</dbReference>
<reference evidence="3" key="2">
    <citation type="submission" date="2025-08" db="UniProtKB">
        <authorList>
            <consortium name="Ensembl"/>
        </authorList>
    </citation>
    <scope>IDENTIFICATION</scope>
</reference>
<dbReference type="GeneTree" id="ENSGT00940000153064"/>
<dbReference type="PANTHER" id="PTHR19446">
    <property type="entry name" value="REVERSE TRANSCRIPTASES"/>
    <property type="match status" value="1"/>
</dbReference>
<keyword evidence="4" id="KW-1185">Reference proteome</keyword>
<dbReference type="Pfam" id="PF00078">
    <property type="entry name" value="RVT_1"/>
    <property type="match status" value="1"/>
</dbReference>
<dbReference type="GO" id="GO:0003964">
    <property type="term" value="F:RNA-directed DNA polymerase activity"/>
    <property type="evidence" value="ECO:0007669"/>
    <property type="project" value="UniProtKB-EC"/>
</dbReference>
<dbReference type="InterPro" id="IPR043502">
    <property type="entry name" value="DNA/RNA_pol_sf"/>
</dbReference>
<evidence type="ECO:0000256" key="1">
    <source>
        <dbReference type="ARBA" id="ARBA00012493"/>
    </source>
</evidence>
<reference evidence="3" key="3">
    <citation type="submission" date="2025-09" db="UniProtKB">
        <authorList>
            <consortium name="Ensembl"/>
        </authorList>
    </citation>
    <scope>IDENTIFICATION</scope>
</reference>
<evidence type="ECO:0000313" key="4">
    <source>
        <dbReference type="Proteomes" id="UP000694554"/>
    </source>
</evidence>
<dbReference type="Proteomes" id="UP000694554">
    <property type="component" value="Chromosome 12"/>
</dbReference>
<evidence type="ECO:0000259" key="2">
    <source>
        <dbReference type="PROSITE" id="PS50878"/>
    </source>
</evidence>
<dbReference type="CDD" id="cd01650">
    <property type="entry name" value="RT_nLTR_like"/>
    <property type="match status" value="1"/>
</dbReference>